<organism evidence="1 2">
    <name type="scientific">Pseudomonas phage MiCath</name>
    <dbReference type="NCBI Taxonomy" id="3003729"/>
    <lineage>
        <taxon>Viruses</taxon>
        <taxon>Duplodnaviria</taxon>
        <taxon>Heunggongvirae</taxon>
        <taxon>Uroviricota</taxon>
        <taxon>Caudoviricetes</taxon>
        <taxon>Queuovirinae</taxon>
        <taxon>Micathvirus</taxon>
        <taxon>Micathvirus micath</taxon>
    </lineage>
</organism>
<dbReference type="GeneID" id="79412943"/>
<dbReference type="KEGG" id="vg:79412943"/>
<protein>
    <submittedName>
        <fullName evidence="1">Uncharacterized protein</fullName>
    </submittedName>
</protein>
<dbReference type="EMBL" id="OP882271">
    <property type="protein sequence ID" value="WAX22384.1"/>
    <property type="molecule type" value="Genomic_DNA"/>
</dbReference>
<keyword evidence="2" id="KW-1185">Reference proteome</keyword>
<dbReference type="RefSeq" id="YP_010719803.1">
    <property type="nucleotide sequence ID" value="NC_072502.1"/>
</dbReference>
<dbReference type="Proteomes" id="UP001211688">
    <property type="component" value="Segment"/>
</dbReference>
<name>A0AAE9VGK4_9CAUD</name>
<proteinExistence type="predicted"/>
<evidence type="ECO:0000313" key="1">
    <source>
        <dbReference type="EMBL" id="WAX22384.1"/>
    </source>
</evidence>
<sequence>MRTFTAELKKRLETDGNCLFTALPDIGWVCHLLDAPGTTLAPGLHNATMIAQAPTMAECVKRAAEALGEAV</sequence>
<accession>A0AAE9VGK4</accession>
<reference evidence="1" key="1">
    <citation type="submission" date="2022-11" db="EMBL/GenBank/DDBJ databases">
        <authorList>
            <person name="Jaryenneh J.D."/>
            <person name="Schoeniger J.S."/>
            <person name="Mageeney C.M."/>
        </authorList>
    </citation>
    <scope>NUCLEOTIDE SEQUENCE</scope>
</reference>
<evidence type="ECO:0000313" key="2">
    <source>
        <dbReference type="Proteomes" id="UP001211688"/>
    </source>
</evidence>